<dbReference type="Proteomes" id="UP000036893">
    <property type="component" value="Unassembled WGS sequence"/>
</dbReference>
<evidence type="ECO:0000313" key="3">
    <source>
        <dbReference type="Proteomes" id="UP000036893"/>
    </source>
</evidence>
<comment type="caution">
    <text evidence="2">The sequence shown here is derived from an EMBL/GenBank/DDBJ whole genome shotgun (WGS) entry which is preliminary data.</text>
</comment>
<evidence type="ECO:0000313" key="2">
    <source>
        <dbReference type="EMBL" id="GIC94376.1"/>
    </source>
</evidence>
<reference evidence="2" key="2">
    <citation type="submission" date="2021-01" db="EMBL/GenBank/DDBJ databases">
        <title>Pan-genome distribution and transcriptional activeness of fungal secondary metabolism genes in Aspergillus section Fumigati.</title>
        <authorList>
            <person name="Takahashi H."/>
            <person name="Umemura M."/>
            <person name="Ninomiya A."/>
            <person name="Kusuya Y."/>
            <person name="Urayama S."/>
            <person name="Shimizu M."/>
            <person name="Watanabe A."/>
            <person name="Kamei K."/>
            <person name="Yaguchi T."/>
            <person name="Hagiwara D."/>
        </authorList>
    </citation>
    <scope>NUCLEOTIDE SEQUENCE</scope>
    <source>
        <strain evidence="2">IFM 46973</strain>
    </source>
</reference>
<dbReference type="GeneID" id="66998353"/>
<sequence>MPPTQDQSTPPNSSVEQGKCIRRKEDYPPDQLELSQIIENMRHAYDPMGITSLDADGVLRYLTADRDVIDAVGLRPGLIKAFLDRMPFFQEAEDIFRGVDGTLVPREQWFNPDKGLLPPPLPEEEREKVRKIMVERGEDSLKRLNDPNRQRCPLVLRSNYNLDPKEEDSVIRP</sequence>
<dbReference type="RefSeq" id="XP_043151642.1">
    <property type="nucleotide sequence ID" value="XM_043295707.1"/>
</dbReference>
<accession>A0A8E0V501</accession>
<dbReference type="AlphaFoldDB" id="A0A8E0V501"/>
<reference evidence="2" key="1">
    <citation type="journal article" date="2015" name="Genome Announc.">
        <title>Draft Genome Sequence of the Pathogenic Filamentous Fungus Aspergillus udagawae Strain IFM 46973T.</title>
        <authorList>
            <person name="Kusuya Y."/>
            <person name="Takahashi-Nakaguchi A."/>
            <person name="Takahashi H."/>
            <person name="Yaguchi T."/>
        </authorList>
    </citation>
    <scope>NUCLEOTIDE SEQUENCE</scope>
    <source>
        <strain evidence="2">IFM 46973</strain>
    </source>
</reference>
<dbReference type="EMBL" id="BBXM02000009">
    <property type="protein sequence ID" value="GIC94376.1"/>
    <property type="molecule type" value="Genomic_DNA"/>
</dbReference>
<feature type="region of interest" description="Disordered" evidence="1">
    <location>
        <begin position="1"/>
        <end position="26"/>
    </location>
</feature>
<gene>
    <name evidence="2" type="ORF">Aud_010876</name>
</gene>
<name>A0A8E0V501_9EURO</name>
<feature type="compositionally biased region" description="Polar residues" evidence="1">
    <location>
        <begin position="1"/>
        <end position="16"/>
    </location>
</feature>
<protein>
    <submittedName>
        <fullName evidence="2">Uncharacterized protein</fullName>
    </submittedName>
</protein>
<organism evidence="2 3">
    <name type="scientific">Aspergillus udagawae</name>
    <dbReference type="NCBI Taxonomy" id="91492"/>
    <lineage>
        <taxon>Eukaryota</taxon>
        <taxon>Fungi</taxon>
        <taxon>Dikarya</taxon>
        <taxon>Ascomycota</taxon>
        <taxon>Pezizomycotina</taxon>
        <taxon>Eurotiomycetes</taxon>
        <taxon>Eurotiomycetidae</taxon>
        <taxon>Eurotiales</taxon>
        <taxon>Aspergillaceae</taxon>
        <taxon>Aspergillus</taxon>
        <taxon>Aspergillus subgen. Fumigati</taxon>
    </lineage>
</organism>
<dbReference type="OrthoDB" id="3660917at2759"/>
<evidence type="ECO:0000256" key="1">
    <source>
        <dbReference type="SAM" id="MobiDB-lite"/>
    </source>
</evidence>
<proteinExistence type="predicted"/>